<evidence type="ECO:0000313" key="15">
    <source>
        <dbReference type="EMBL" id="MBI3128957.1"/>
    </source>
</evidence>
<evidence type="ECO:0000256" key="3">
    <source>
        <dbReference type="ARBA" id="ARBA00021622"/>
    </source>
</evidence>
<feature type="transmembrane region" description="Helical" evidence="13">
    <location>
        <begin position="32"/>
        <end position="56"/>
    </location>
</feature>
<organism evidence="15 16">
    <name type="scientific">Tectimicrobiota bacterium</name>
    <dbReference type="NCBI Taxonomy" id="2528274"/>
    <lineage>
        <taxon>Bacteria</taxon>
        <taxon>Pseudomonadati</taxon>
        <taxon>Nitrospinota/Tectimicrobiota group</taxon>
        <taxon>Candidatus Tectimicrobiota</taxon>
    </lineage>
</organism>
<evidence type="ECO:0000256" key="10">
    <source>
        <dbReference type="ARBA" id="ARBA00023136"/>
    </source>
</evidence>
<dbReference type="NCBIfam" id="TIGR00328">
    <property type="entry name" value="flhB"/>
    <property type="match status" value="1"/>
</dbReference>
<evidence type="ECO:0000256" key="9">
    <source>
        <dbReference type="ARBA" id="ARBA00022989"/>
    </source>
</evidence>
<evidence type="ECO:0000256" key="4">
    <source>
        <dbReference type="ARBA" id="ARBA00022448"/>
    </source>
</evidence>
<evidence type="ECO:0000256" key="13">
    <source>
        <dbReference type="RuleBase" id="RU364091"/>
    </source>
</evidence>
<evidence type="ECO:0000256" key="1">
    <source>
        <dbReference type="ARBA" id="ARBA00004651"/>
    </source>
</evidence>
<evidence type="ECO:0000256" key="6">
    <source>
        <dbReference type="ARBA" id="ARBA00022692"/>
    </source>
</evidence>
<dbReference type="GO" id="GO:0009306">
    <property type="term" value="P:protein secretion"/>
    <property type="evidence" value="ECO:0007669"/>
    <property type="project" value="InterPro"/>
</dbReference>
<keyword evidence="11 13" id="KW-1006">Bacterial flagellum protein export</keyword>
<keyword evidence="10 13" id="KW-0472">Membrane</keyword>
<dbReference type="PANTHER" id="PTHR30531:SF12">
    <property type="entry name" value="FLAGELLAR BIOSYNTHETIC PROTEIN FLHB"/>
    <property type="match status" value="1"/>
</dbReference>
<keyword evidence="15" id="KW-0969">Cilium</keyword>
<feature type="transmembrane region" description="Helical" evidence="13">
    <location>
        <begin position="142"/>
        <end position="161"/>
    </location>
</feature>
<keyword evidence="7 13" id="KW-1005">Bacterial flagellum biogenesis</keyword>
<accession>A0A932I393</accession>
<dbReference type="Proteomes" id="UP000782312">
    <property type="component" value="Unassembled WGS sequence"/>
</dbReference>
<reference evidence="15" key="1">
    <citation type="submission" date="2020-07" db="EMBL/GenBank/DDBJ databases">
        <title>Huge and variable diversity of episymbiotic CPR bacteria and DPANN archaea in groundwater ecosystems.</title>
        <authorList>
            <person name="He C.Y."/>
            <person name="Keren R."/>
            <person name="Whittaker M."/>
            <person name="Farag I.F."/>
            <person name="Doudna J."/>
            <person name="Cate J.H.D."/>
            <person name="Banfield J.F."/>
        </authorList>
    </citation>
    <scope>NUCLEOTIDE SEQUENCE</scope>
    <source>
        <strain evidence="15">NC_groundwater_763_Ag_S-0.2um_68_21</strain>
    </source>
</reference>
<evidence type="ECO:0000256" key="2">
    <source>
        <dbReference type="ARBA" id="ARBA00010690"/>
    </source>
</evidence>
<dbReference type="Gene3D" id="6.10.250.2080">
    <property type="match status" value="1"/>
</dbReference>
<keyword evidence="15" id="KW-0966">Cell projection</keyword>
<evidence type="ECO:0000256" key="7">
    <source>
        <dbReference type="ARBA" id="ARBA00022795"/>
    </source>
</evidence>
<evidence type="ECO:0000256" key="11">
    <source>
        <dbReference type="ARBA" id="ARBA00023225"/>
    </source>
</evidence>
<dbReference type="GO" id="GO:0044780">
    <property type="term" value="P:bacterial-type flagellum assembly"/>
    <property type="evidence" value="ECO:0007669"/>
    <property type="project" value="InterPro"/>
</dbReference>
<feature type="region of interest" description="Disordered" evidence="14">
    <location>
        <begin position="1"/>
        <end position="23"/>
    </location>
</feature>
<comment type="function">
    <text evidence="12 13">Required for formation of the rod structure in the basal body of the flagellar apparatus. Together with FliI and FliH, may constitute the export apparatus of flagellin.</text>
</comment>
<comment type="subcellular location">
    <subcellularLocation>
        <location evidence="1">Cell membrane</location>
        <topology evidence="1">Multi-pass membrane protein</topology>
    </subcellularLocation>
</comment>
<name>A0A932I393_UNCTE</name>
<evidence type="ECO:0000313" key="16">
    <source>
        <dbReference type="Proteomes" id="UP000782312"/>
    </source>
</evidence>
<keyword evidence="5 13" id="KW-1003">Cell membrane</keyword>
<dbReference type="SUPFAM" id="SSF160544">
    <property type="entry name" value="EscU C-terminal domain-like"/>
    <property type="match status" value="1"/>
</dbReference>
<keyword evidence="6 13" id="KW-0812">Transmembrane</keyword>
<keyword evidence="15" id="KW-0282">Flagellum</keyword>
<dbReference type="GO" id="GO:0005886">
    <property type="term" value="C:plasma membrane"/>
    <property type="evidence" value="ECO:0007669"/>
    <property type="project" value="UniProtKB-SubCell"/>
</dbReference>
<keyword evidence="8 13" id="KW-0653">Protein transport</keyword>
<feature type="transmembrane region" description="Helical" evidence="13">
    <location>
        <begin position="99"/>
        <end position="121"/>
    </location>
</feature>
<sequence length="354" mass="39500">MAAEKDDKTEPATQRRREEVREKGQVAKSREVASVAILAAAVVYFYFFTGATGESVARMTRHFFQAASVRLETPDDFLSLLIIAVESAAWALLPLLGFVAVFSVLAHVVQFGLLFAPEALAPKMSRMNPLEGLKRLVGKQGWMDLFKSLGKVALVGYVGYLTVSEAWPGLPKLSQTPPAEILAFLLDFATKIIVRSTMVLLFLAAVDYAFQRYAFEQNIKMSKDEVKQEYKQREGDPLVKARVRQVQRDMSRRRMMAAVPKADVIITNPTHYAVAVLYVRGEMEAPMVVAKGRGFIAQRIREIAEEHGVPQIENKPLARGLYRAVQIGQAIPAEFYKAVAEILAYVYTLKREAA</sequence>
<dbReference type="FunFam" id="3.40.1690.10:FF:000001">
    <property type="entry name" value="Flagellar biosynthetic protein FlhB"/>
    <property type="match status" value="1"/>
</dbReference>
<evidence type="ECO:0000256" key="8">
    <source>
        <dbReference type="ARBA" id="ARBA00022927"/>
    </source>
</evidence>
<evidence type="ECO:0000256" key="14">
    <source>
        <dbReference type="SAM" id="MobiDB-lite"/>
    </source>
</evidence>
<keyword evidence="9 13" id="KW-1133">Transmembrane helix</keyword>
<feature type="transmembrane region" description="Helical" evidence="13">
    <location>
        <begin position="181"/>
        <end position="210"/>
    </location>
</feature>
<evidence type="ECO:0000256" key="5">
    <source>
        <dbReference type="ARBA" id="ARBA00022475"/>
    </source>
</evidence>
<comment type="caution">
    <text evidence="15">The sequence shown here is derived from an EMBL/GenBank/DDBJ whole genome shotgun (WGS) entry which is preliminary data.</text>
</comment>
<dbReference type="AlphaFoldDB" id="A0A932I393"/>
<dbReference type="InterPro" id="IPR029025">
    <property type="entry name" value="T3SS_substrate_exporter_C"/>
</dbReference>
<comment type="similarity">
    <text evidence="2 13">Belongs to the type III secretion exporter family.</text>
</comment>
<gene>
    <name evidence="13 15" type="primary">flhB</name>
    <name evidence="15" type="ORF">HYZ11_15230</name>
</gene>
<protein>
    <recommendedName>
        <fullName evidence="3 13">Flagellar biosynthetic protein FlhB</fullName>
    </recommendedName>
</protein>
<dbReference type="PANTHER" id="PTHR30531">
    <property type="entry name" value="FLAGELLAR BIOSYNTHETIC PROTEIN FLHB"/>
    <property type="match status" value="1"/>
</dbReference>
<dbReference type="Pfam" id="PF01312">
    <property type="entry name" value="Bac_export_2"/>
    <property type="match status" value="1"/>
</dbReference>
<dbReference type="EMBL" id="JACPUR010000037">
    <property type="protein sequence ID" value="MBI3128957.1"/>
    <property type="molecule type" value="Genomic_DNA"/>
</dbReference>
<keyword evidence="4 13" id="KW-0813">Transport</keyword>
<dbReference type="InterPro" id="IPR006135">
    <property type="entry name" value="T3SS_substrate_exporter"/>
</dbReference>
<proteinExistence type="inferred from homology"/>
<dbReference type="PRINTS" id="PR00950">
    <property type="entry name" value="TYPE3IMSPROT"/>
</dbReference>
<dbReference type="InterPro" id="IPR006136">
    <property type="entry name" value="FlhB"/>
</dbReference>
<dbReference type="Gene3D" id="3.40.1690.10">
    <property type="entry name" value="secretion proteins EscU"/>
    <property type="match status" value="1"/>
</dbReference>
<evidence type="ECO:0000256" key="12">
    <source>
        <dbReference type="ARBA" id="ARBA00025078"/>
    </source>
</evidence>